<accession>A0ABP5KMW2</accession>
<sequence>MSPGAMGSALGRAWARGGARVVATTAGRSERTRGLAHGLDLLPDLPSVVAASDLVVSVCPPGAASDVLDAVLAAADGSTPAYADLNAISPGLAVELAARAARAGLDCVDGSISGGPPTPGGDTLVYLSGERAPWVAGLPSDGIRPRVVGDRPGTASAVKMCTASVYKGTALIWLQALATAERLGVLDVVLADLGEEYPDDVAIAARRIAMAASKSGRYVGEMEQIAATQDSAEVGSALFDGMAAAYDRVSGTPLARLSPEEARELEDLGEVLGRLR</sequence>
<gene>
    <name evidence="3" type="ORF">GCM10009843_39160</name>
</gene>
<protein>
    <recommendedName>
        <fullName evidence="5">NAD(P)-dependent oxidoreductase</fullName>
    </recommendedName>
</protein>
<organism evidence="3 4">
    <name type="scientific">Nocardioides bigeumensis</name>
    <dbReference type="NCBI Taxonomy" id="433657"/>
    <lineage>
        <taxon>Bacteria</taxon>
        <taxon>Bacillati</taxon>
        <taxon>Actinomycetota</taxon>
        <taxon>Actinomycetes</taxon>
        <taxon>Propionibacteriales</taxon>
        <taxon>Nocardioidaceae</taxon>
        <taxon>Nocardioides</taxon>
    </lineage>
</organism>
<evidence type="ECO:0000259" key="2">
    <source>
        <dbReference type="Pfam" id="PF09130"/>
    </source>
</evidence>
<dbReference type="Proteomes" id="UP001500575">
    <property type="component" value="Unassembled WGS sequence"/>
</dbReference>
<evidence type="ECO:0000313" key="3">
    <source>
        <dbReference type="EMBL" id="GAA2133554.1"/>
    </source>
</evidence>
<reference evidence="4" key="1">
    <citation type="journal article" date="2019" name="Int. J. Syst. Evol. Microbiol.">
        <title>The Global Catalogue of Microorganisms (GCM) 10K type strain sequencing project: providing services to taxonomists for standard genome sequencing and annotation.</title>
        <authorList>
            <consortium name="The Broad Institute Genomics Platform"/>
            <consortium name="The Broad Institute Genome Sequencing Center for Infectious Disease"/>
            <person name="Wu L."/>
            <person name="Ma J."/>
        </authorList>
    </citation>
    <scope>NUCLEOTIDE SEQUENCE [LARGE SCALE GENOMIC DNA]</scope>
    <source>
        <strain evidence="4">JCM 16021</strain>
    </source>
</reference>
<dbReference type="InterPro" id="IPR015814">
    <property type="entry name" value="Pgluconate_DH_NAD-bd_C"/>
</dbReference>
<proteinExistence type="predicted"/>
<dbReference type="InterPro" id="IPR013328">
    <property type="entry name" value="6PGD_dom2"/>
</dbReference>
<name>A0ABP5KMW2_9ACTN</name>
<dbReference type="InterPro" id="IPR008927">
    <property type="entry name" value="6-PGluconate_DH-like_C_sf"/>
</dbReference>
<keyword evidence="4" id="KW-1185">Reference proteome</keyword>
<comment type="caution">
    <text evidence="3">The sequence shown here is derived from an EMBL/GenBank/DDBJ whole genome shotgun (WGS) entry which is preliminary data.</text>
</comment>
<evidence type="ECO:0000259" key="1">
    <source>
        <dbReference type="Pfam" id="PF03446"/>
    </source>
</evidence>
<dbReference type="Gene3D" id="1.10.1040.10">
    <property type="entry name" value="N-(1-d-carboxylethyl)-l-norvaline Dehydrogenase, domain 2"/>
    <property type="match status" value="1"/>
</dbReference>
<dbReference type="Pfam" id="PF09130">
    <property type="entry name" value="DUF1932"/>
    <property type="match status" value="1"/>
</dbReference>
<dbReference type="SUPFAM" id="SSF48179">
    <property type="entry name" value="6-phosphogluconate dehydrogenase C-terminal domain-like"/>
    <property type="match status" value="1"/>
</dbReference>
<dbReference type="Pfam" id="PF03446">
    <property type="entry name" value="NAD_binding_2"/>
    <property type="match status" value="1"/>
</dbReference>
<dbReference type="InterPro" id="IPR006115">
    <property type="entry name" value="6PGDH_NADP-bd"/>
</dbReference>
<feature type="domain" description="6-phosphogluconate dehydrogenase NADP-binding" evidence="1">
    <location>
        <begin position="4"/>
        <end position="123"/>
    </location>
</feature>
<evidence type="ECO:0008006" key="5">
    <source>
        <dbReference type="Google" id="ProtNLM"/>
    </source>
</evidence>
<dbReference type="InterPro" id="IPR036291">
    <property type="entry name" value="NAD(P)-bd_dom_sf"/>
</dbReference>
<feature type="domain" description="Phosphogluconate dehydrogenase NAD-binding putative C-terminal" evidence="2">
    <location>
        <begin position="180"/>
        <end position="249"/>
    </location>
</feature>
<evidence type="ECO:0000313" key="4">
    <source>
        <dbReference type="Proteomes" id="UP001500575"/>
    </source>
</evidence>
<dbReference type="Gene3D" id="3.40.50.720">
    <property type="entry name" value="NAD(P)-binding Rossmann-like Domain"/>
    <property type="match status" value="1"/>
</dbReference>
<dbReference type="EMBL" id="BAAAQQ010000014">
    <property type="protein sequence ID" value="GAA2133554.1"/>
    <property type="molecule type" value="Genomic_DNA"/>
</dbReference>
<dbReference type="SUPFAM" id="SSF51735">
    <property type="entry name" value="NAD(P)-binding Rossmann-fold domains"/>
    <property type="match status" value="1"/>
</dbReference>